<dbReference type="EMBL" id="ABED02000017">
    <property type="protein sequence ID" value="EDP22706.1"/>
    <property type="molecule type" value="Genomic_DNA"/>
</dbReference>
<sequence length="37" mass="4425">MQCQRPPPCSGCTDQKFYRFQYSRKFADLLPFCVCFL</sequence>
<proteinExistence type="predicted"/>
<protein>
    <submittedName>
        <fullName evidence="1">Uncharacterized protein</fullName>
    </submittedName>
</protein>
<gene>
    <name evidence="1" type="ORF">FAEPRAM212_00486</name>
</gene>
<comment type="caution">
    <text evidence="1">The sequence shown here is derived from an EMBL/GenBank/DDBJ whole genome shotgun (WGS) entry which is preliminary data.</text>
</comment>
<name>A8S7J0_9FIRM</name>
<accession>A8S7J0</accession>
<reference evidence="1 2" key="1">
    <citation type="submission" date="2007-09" db="EMBL/GenBank/DDBJ databases">
        <title>Draft genome sequence of Faecalibacterium prausnitzii M21/2.</title>
        <authorList>
            <person name="Sudarsanam P."/>
            <person name="Ley R."/>
            <person name="Guruge J."/>
            <person name="Turnbaugh P.J."/>
            <person name="Mahowald M."/>
            <person name="Liep D."/>
            <person name="Gordon J."/>
        </authorList>
    </citation>
    <scope>NUCLEOTIDE SEQUENCE [LARGE SCALE GENOMIC DNA]</scope>
    <source>
        <strain evidence="1 2">M21/2</strain>
    </source>
</reference>
<dbReference type="HOGENOM" id="CLU_3343900_0_0_9"/>
<reference evidence="1 2" key="2">
    <citation type="submission" date="2007-09" db="EMBL/GenBank/DDBJ databases">
        <authorList>
            <person name="Fulton L."/>
            <person name="Clifton S."/>
            <person name="Fulton B."/>
            <person name="Xu J."/>
            <person name="Minx P."/>
            <person name="Pepin K.H."/>
            <person name="Johnson M."/>
            <person name="Thiruvilangam P."/>
            <person name="Bhonagiri V."/>
            <person name="Nash W.E."/>
            <person name="Mardis E.R."/>
            <person name="Wilson R.K."/>
        </authorList>
    </citation>
    <scope>NUCLEOTIDE SEQUENCE [LARGE SCALE GENOMIC DNA]</scope>
    <source>
        <strain evidence="1 2">M21/2</strain>
    </source>
</reference>
<dbReference type="Proteomes" id="UP000005945">
    <property type="component" value="Unassembled WGS sequence"/>
</dbReference>
<dbReference type="AlphaFoldDB" id="A8S7J0"/>
<organism evidence="1 2">
    <name type="scientific">Faecalibacterium prausnitzii M21/2</name>
    <dbReference type="NCBI Taxonomy" id="411485"/>
    <lineage>
        <taxon>Bacteria</taxon>
        <taxon>Bacillati</taxon>
        <taxon>Bacillota</taxon>
        <taxon>Clostridia</taxon>
        <taxon>Eubacteriales</taxon>
        <taxon>Oscillospiraceae</taxon>
        <taxon>Faecalibacterium</taxon>
    </lineage>
</organism>
<evidence type="ECO:0000313" key="1">
    <source>
        <dbReference type="EMBL" id="EDP22706.1"/>
    </source>
</evidence>
<evidence type="ECO:0000313" key="2">
    <source>
        <dbReference type="Proteomes" id="UP000005945"/>
    </source>
</evidence>